<sequence>MAKKKQHTQQRQQQQQKSVSADDQLTLKDQLNDDVLSKLKMAKQSLVTEAKEKEEERQAKAAFDKKQKEKNMSFEELLNQYGNQGSKF</sequence>
<feature type="region of interest" description="Disordered" evidence="1">
    <location>
        <begin position="1"/>
        <end position="26"/>
    </location>
</feature>
<dbReference type="AlphaFoldDB" id="A0A2U3AG78"/>
<evidence type="ECO:0000313" key="5">
    <source>
        <dbReference type="Proteomes" id="UP000294641"/>
    </source>
</evidence>
<proteinExistence type="predicted"/>
<feature type="compositionally biased region" description="Basic and acidic residues" evidence="1">
    <location>
        <begin position="49"/>
        <end position="73"/>
    </location>
</feature>
<feature type="region of interest" description="Disordered" evidence="1">
    <location>
        <begin position="47"/>
        <end position="88"/>
    </location>
</feature>
<dbReference type="EMBL" id="SNZG01000010">
    <property type="protein sequence ID" value="TDR39812.1"/>
    <property type="molecule type" value="Genomic_DNA"/>
</dbReference>
<name>A0A2U3AG78_9BACL</name>
<evidence type="ECO:0000313" key="3">
    <source>
        <dbReference type="EMBL" id="TDR39812.1"/>
    </source>
</evidence>
<comment type="caution">
    <text evidence="2">The sequence shown here is derived from an EMBL/GenBank/DDBJ whole genome shotgun (WGS) entry which is preliminary data.</text>
</comment>
<accession>A0A2U3AG78</accession>
<protein>
    <submittedName>
        <fullName evidence="3">Uncharacterized protein DUF3886</fullName>
    </submittedName>
</protein>
<dbReference type="Pfam" id="PF13025">
    <property type="entry name" value="DUF3886"/>
    <property type="match status" value="1"/>
</dbReference>
<dbReference type="RefSeq" id="WP_109348687.1">
    <property type="nucleotide sequence ID" value="NZ_QFVS01000004.1"/>
</dbReference>
<organism evidence="2 4">
    <name type="scientific">Kurthia zopfii</name>
    <dbReference type="NCBI Taxonomy" id="1650"/>
    <lineage>
        <taxon>Bacteria</taxon>
        <taxon>Bacillati</taxon>
        <taxon>Bacillota</taxon>
        <taxon>Bacilli</taxon>
        <taxon>Bacillales</taxon>
        <taxon>Caryophanaceae</taxon>
        <taxon>Kurthia</taxon>
    </lineage>
</organism>
<evidence type="ECO:0000313" key="2">
    <source>
        <dbReference type="EMBL" id="STX09261.1"/>
    </source>
</evidence>
<evidence type="ECO:0000256" key="1">
    <source>
        <dbReference type="SAM" id="MobiDB-lite"/>
    </source>
</evidence>
<gene>
    <name evidence="3" type="ORF">DFR61_11028</name>
    <name evidence="2" type="ORF">NCTC10597_00932</name>
</gene>
<dbReference type="Proteomes" id="UP000254330">
    <property type="component" value="Unassembled WGS sequence"/>
</dbReference>
<dbReference type="InterPro" id="IPR024980">
    <property type="entry name" value="DUF3886"/>
</dbReference>
<dbReference type="Proteomes" id="UP000294641">
    <property type="component" value="Unassembled WGS sequence"/>
</dbReference>
<reference evidence="3 5" key="2">
    <citation type="submission" date="2019-03" db="EMBL/GenBank/DDBJ databases">
        <title>Genomic Encyclopedia of Type Strains, Phase IV (KMG-IV): sequencing the most valuable type-strain genomes for metagenomic binning, comparative biology and taxonomic classification.</title>
        <authorList>
            <person name="Goeker M."/>
        </authorList>
    </citation>
    <scope>NUCLEOTIDE SEQUENCE [LARGE SCALE GENOMIC DNA]</scope>
    <source>
        <strain evidence="3 5">DSM 20580</strain>
    </source>
</reference>
<dbReference type="OrthoDB" id="2739782at2"/>
<reference evidence="2 4" key="1">
    <citation type="submission" date="2018-06" db="EMBL/GenBank/DDBJ databases">
        <authorList>
            <consortium name="Pathogen Informatics"/>
            <person name="Doyle S."/>
        </authorList>
    </citation>
    <scope>NUCLEOTIDE SEQUENCE [LARGE SCALE GENOMIC DNA]</scope>
    <source>
        <strain evidence="2 4">NCTC10597</strain>
    </source>
</reference>
<dbReference type="EMBL" id="UGNP01000001">
    <property type="protein sequence ID" value="STX09261.1"/>
    <property type="molecule type" value="Genomic_DNA"/>
</dbReference>
<keyword evidence="5" id="KW-1185">Reference proteome</keyword>
<evidence type="ECO:0000313" key="4">
    <source>
        <dbReference type="Proteomes" id="UP000254330"/>
    </source>
</evidence>